<sequence>MKYIDCRLVSVKPTGISNFILKVVSNIDSPDCFYIVNSYDERLPSNQIVVKYKPFNIVDFIKFSFWLRSEGPSIYMSMFYSGSLLSFEKTKQMMVIHDLMYKFVPGFFGSKCRTFLARMYFDFIVDRSLQNCSVIFSVSDSTKKDVRKIYNRDSIVIGEGVTLNVAENKFKFRRFKESFFLYVGNSRPHKGLDEFVLGYEKYRNNGGEHSLIIVGNSKKFEVEGIRSIGYVDDLELSILYRESVGLVFPSHYEGFGLPVLDALNHETPIYCNSIPAFMEFKNSNIRYFQTKDPDSIANCLSENVRFNPDEAGRILSRFSWGKTSKILKDMLNEEN</sequence>
<organism evidence="3 4">
    <name type="scientific">Pseudoalteromonas xiamenensis</name>
    <dbReference type="NCBI Taxonomy" id="882626"/>
    <lineage>
        <taxon>Bacteria</taxon>
        <taxon>Pseudomonadati</taxon>
        <taxon>Pseudomonadota</taxon>
        <taxon>Gammaproteobacteria</taxon>
        <taxon>Alteromonadales</taxon>
        <taxon>Pseudoalteromonadaceae</taxon>
        <taxon>Pseudoalteromonas</taxon>
    </lineage>
</organism>
<protein>
    <submittedName>
        <fullName evidence="3">Glycosyltransferase family 4 protein</fullName>
    </submittedName>
</protein>
<dbReference type="Proteomes" id="UP000664904">
    <property type="component" value="Chromosome"/>
</dbReference>
<proteinExistence type="predicted"/>
<dbReference type="SUPFAM" id="SSF53756">
    <property type="entry name" value="UDP-Glycosyltransferase/glycogen phosphorylase"/>
    <property type="match status" value="1"/>
</dbReference>
<accession>A0A975HLX4</accession>
<evidence type="ECO:0000313" key="4">
    <source>
        <dbReference type="Proteomes" id="UP000664904"/>
    </source>
</evidence>
<feature type="domain" description="Glycosyl transferase family 1" evidence="2">
    <location>
        <begin position="168"/>
        <end position="298"/>
    </location>
</feature>
<reference evidence="3" key="1">
    <citation type="submission" date="2021-03" db="EMBL/GenBank/DDBJ databases">
        <title>Complete Genome of Pseudoalteromonas xiamenensis STKMTI.2, a new potential marine bacterium producing anti-Vibrio compounds.</title>
        <authorList>
            <person name="Handayani D.P."/>
            <person name="Isnansetyo A."/>
            <person name="Istiqomah I."/>
            <person name="Jumina J."/>
        </authorList>
    </citation>
    <scope>NUCLEOTIDE SEQUENCE</scope>
    <source>
        <strain evidence="3">STKMTI.2</strain>
    </source>
</reference>
<dbReference type="EMBL" id="CP072133">
    <property type="protein sequence ID" value="QTH72548.1"/>
    <property type="molecule type" value="Genomic_DNA"/>
</dbReference>
<keyword evidence="1" id="KW-0808">Transferase</keyword>
<dbReference type="GO" id="GO:0016757">
    <property type="term" value="F:glycosyltransferase activity"/>
    <property type="evidence" value="ECO:0007669"/>
    <property type="project" value="InterPro"/>
</dbReference>
<dbReference type="InterPro" id="IPR001296">
    <property type="entry name" value="Glyco_trans_1"/>
</dbReference>
<keyword evidence="4" id="KW-1185">Reference proteome</keyword>
<dbReference type="Pfam" id="PF00534">
    <property type="entry name" value="Glycos_transf_1"/>
    <property type="match status" value="1"/>
</dbReference>
<dbReference type="AlphaFoldDB" id="A0A975HLX4"/>
<evidence type="ECO:0000313" key="3">
    <source>
        <dbReference type="EMBL" id="QTH72548.1"/>
    </source>
</evidence>
<dbReference type="Gene3D" id="3.40.50.2000">
    <property type="entry name" value="Glycogen Phosphorylase B"/>
    <property type="match status" value="2"/>
</dbReference>
<dbReference type="PANTHER" id="PTHR46401">
    <property type="entry name" value="GLYCOSYLTRANSFERASE WBBK-RELATED"/>
    <property type="match status" value="1"/>
</dbReference>
<dbReference type="CDD" id="cd03809">
    <property type="entry name" value="GT4_MtfB-like"/>
    <property type="match status" value="1"/>
</dbReference>
<dbReference type="RefSeq" id="WP_208844172.1">
    <property type="nucleotide sequence ID" value="NZ_CP072133.1"/>
</dbReference>
<evidence type="ECO:0000256" key="1">
    <source>
        <dbReference type="ARBA" id="ARBA00022679"/>
    </source>
</evidence>
<gene>
    <name evidence="3" type="ORF">J5O05_07020</name>
</gene>
<name>A0A975HLX4_9GAMM</name>
<evidence type="ECO:0000259" key="2">
    <source>
        <dbReference type="Pfam" id="PF00534"/>
    </source>
</evidence>
<dbReference type="KEGG" id="pxi:J5O05_07020"/>
<dbReference type="PANTHER" id="PTHR46401:SF2">
    <property type="entry name" value="GLYCOSYLTRANSFERASE WBBK-RELATED"/>
    <property type="match status" value="1"/>
</dbReference>